<keyword evidence="2" id="KW-1185">Reference proteome</keyword>
<comment type="caution">
    <text evidence="1">The sequence shown here is derived from an EMBL/GenBank/DDBJ whole genome shotgun (WGS) entry which is preliminary data.</text>
</comment>
<proteinExistence type="predicted"/>
<dbReference type="Proteomes" id="UP001153331">
    <property type="component" value="Unassembled WGS sequence"/>
</dbReference>
<name>A0ACC2ITL8_9PLEO</name>
<gene>
    <name evidence="1" type="ORF">OPT61_g512</name>
</gene>
<dbReference type="EMBL" id="JAPHNI010000016">
    <property type="protein sequence ID" value="KAJ8118525.1"/>
    <property type="molecule type" value="Genomic_DNA"/>
</dbReference>
<sequence>MAFEVDNDELPTANITPLPTAMTAAAFLGIAWYLSVEVSVRLLARATRRSLYFWSCLACSWGIIIHAVLIILLDFKIWESYGAVILIHWSWWIYITSQSVVLYSRLNLVLQRLETGRYILYMIIFNAVIFGLGTVVLGMVARHPSMVQRLGNANLIWDKIELAAFFLQETMISLLYIRDTARHLQNVALLGTNVRTTRRVLLHLIFVNVFIICLDCSLIGLCYAGFFFLQGYYKAAVYAVKLRTEFTILNQLRSSLPNSSDQESEFRVYGRSGSRHLGGGGGGEGVGVRSARRGTNSQDSEIQMVVMRSGRHGGITIQKDVVISSVRRDQSDSFEAARP</sequence>
<evidence type="ECO:0000313" key="1">
    <source>
        <dbReference type="EMBL" id="KAJ8118525.1"/>
    </source>
</evidence>
<evidence type="ECO:0000313" key="2">
    <source>
        <dbReference type="Proteomes" id="UP001153331"/>
    </source>
</evidence>
<protein>
    <submittedName>
        <fullName evidence="1">Uncharacterized protein</fullName>
    </submittedName>
</protein>
<reference evidence="1" key="1">
    <citation type="submission" date="2022-11" db="EMBL/GenBank/DDBJ databases">
        <title>Genome Sequence of Boeremia exigua.</title>
        <authorList>
            <person name="Buettner E."/>
        </authorList>
    </citation>
    <scope>NUCLEOTIDE SEQUENCE</scope>
    <source>
        <strain evidence="1">CU02</strain>
    </source>
</reference>
<organism evidence="1 2">
    <name type="scientific">Boeremia exigua</name>
    <dbReference type="NCBI Taxonomy" id="749465"/>
    <lineage>
        <taxon>Eukaryota</taxon>
        <taxon>Fungi</taxon>
        <taxon>Dikarya</taxon>
        <taxon>Ascomycota</taxon>
        <taxon>Pezizomycotina</taxon>
        <taxon>Dothideomycetes</taxon>
        <taxon>Pleosporomycetidae</taxon>
        <taxon>Pleosporales</taxon>
        <taxon>Pleosporineae</taxon>
        <taxon>Didymellaceae</taxon>
        <taxon>Boeremia</taxon>
    </lineage>
</organism>
<accession>A0ACC2ITL8</accession>